<dbReference type="InterPro" id="IPR050583">
    <property type="entry name" value="Mycobacterial_A85_antigen"/>
</dbReference>
<accession>A0A1M6LUY2</accession>
<dbReference type="SUPFAM" id="SSF53474">
    <property type="entry name" value="alpha/beta-Hydrolases"/>
    <property type="match status" value="1"/>
</dbReference>
<keyword evidence="1" id="KW-0378">Hydrolase</keyword>
<dbReference type="Gene3D" id="3.40.50.1820">
    <property type="entry name" value="alpha/beta hydrolase"/>
    <property type="match status" value="1"/>
</dbReference>
<dbReference type="PANTHER" id="PTHR48098:SF1">
    <property type="entry name" value="DIACYLGLYCEROL ACYLTRANSFERASE_MYCOLYLTRANSFERASE AG85A"/>
    <property type="match status" value="1"/>
</dbReference>
<dbReference type="AlphaFoldDB" id="A0A1M6LUY2"/>
<evidence type="ECO:0000313" key="1">
    <source>
        <dbReference type="EMBL" id="SHJ74965.1"/>
    </source>
</evidence>
<dbReference type="PANTHER" id="PTHR48098">
    <property type="entry name" value="ENTEROCHELIN ESTERASE-RELATED"/>
    <property type="match status" value="1"/>
</dbReference>
<keyword evidence="2" id="KW-1185">Reference proteome</keyword>
<protein>
    <submittedName>
        <fullName evidence="1">S-formylglutathione hydrolase FrmB</fullName>
    </submittedName>
</protein>
<name>A0A1M6LUY2_9CLOT</name>
<dbReference type="GO" id="GO:0016747">
    <property type="term" value="F:acyltransferase activity, transferring groups other than amino-acyl groups"/>
    <property type="evidence" value="ECO:0007669"/>
    <property type="project" value="TreeGrafter"/>
</dbReference>
<gene>
    <name evidence="1" type="ORF">SAMN05444401_3792</name>
</gene>
<dbReference type="STRING" id="1121298.SAMN05444401_3792"/>
<dbReference type="GO" id="GO:0016787">
    <property type="term" value="F:hydrolase activity"/>
    <property type="evidence" value="ECO:0007669"/>
    <property type="project" value="UniProtKB-KW"/>
</dbReference>
<dbReference type="EMBL" id="FQZO01000007">
    <property type="protein sequence ID" value="SHJ74965.1"/>
    <property type="molecule type" value="Genomic_DNA"/>
</dbReference>
<dbReference type="Proteomes" id="UP000184080">
    <property type="component" value="Unassembled WGS sequence"/>
</dbReference>
<dbReference type="Pfam" id="PF00756">
    <property type="entry name" value="Esterase"/>
    <property type="match status" value="1"/>
</dbReference>
<dbReference type="RefSeq" id="WP_073010437.1">
    <property type="nucleotide sequence ID" value="NZ_FQZO01000007.1"/>
</dbReference>
<evidence type="ECO:0000313" key="2">
    <source>
        <dbReference type="Proteomes" id="UP000184080"/>
    </source>
</evidence>
<dbReference type="InterPro" id="IPR000801">
    <property type="entry name" value="Esterase-like"/>
</dbReference>
<proteinExistence type="predicted"/>
<sequence length="253" mass="29675">MAKLIFKINSKYIDSPNSTIIYIPDKLIRKGMVEKSKVVYMLHGKNGDEESFGDYSNAYNYADKYSLILVIPSMANSFYLNMEHGMRYFDYLSEELPLYLSNTLRLNSQKEYNFLLGYSMGGFGALKLGLTNPDKYKGICSLSGSLRSLADTKYKIEHENRMDLKLAFGDCNDKVYEENDIYYLTNKILYEKKTLPELDIYCGRKDSLYEVNKRYINFLEDKGIRFNFTEDEGQHSFDSWDKEIERYFRLISK</sequence>
<reference evidence="1 2" key="1">
    <citation type="submission" date="2016-11" db="EMBL/GenBank/DDBJ databases">
        <authorList>
            <person name="Jaros S."/>
            <person name="Januszkiewicz K."/>
            <person name="Wedrychowicz H."/>
        </authorList>
    </citation>
    <scope>NUCLEOTIDE SEQUENCE [LARGE SCALE GENOMIC DNA]</scope>
    <source>
        <strain evidence="1 2">DSM 21864</strain>
    </source>
</reference>
<dbReference type="OrthoDB" id="9803578at2"/>
<dbReference type="InterPro" id="IPR029058">
    <property type="entry name" value="AB_hydrolase_fold"/>
</dbReference>
<organism evidence="1 2">
    <name type="scientific">Clostridium amylolyticum</name>
    <dbReference type="NCBI Taxonomy" id="1121298"/>
    <lineage>
        <taxon>Bacteria</taxon>
        <taxon>Bacillati</taxon>
        <taxon>Bacillota</taxon>
        <taxon>Clostridia</taxon>
        <taxon>Eubacteriales</taxon>
        <taxon>Clostridiaceae</taxon>
        <taxon>Clostridium</taxon>
    </lineage>
</organism>